<dbReference type="AlphaFoldDB" id="A0A3M2LQB2"/>
<dbReference type="InterPro" id="IPR000792">
    <property type="entry name" value="Tscrpt_reg_LuxR_C"/>
</dbReference>
<proteinExistence type="predicted"/>
<keyword evidence="5" id="KW-1185">Reference proteome</keyword>
<sequence>MSADGRSVVGRVVSPLLVGRDEEMARLVGAVARAPAVVVVTGEAGIGKTRLVAEMAGRPELRGRRVLTGTCRRIREPFPLGPIVEALRDTAAALGEEGAGALSRVAGALRPLLPELEDVLPPAPQPLGDRLAERHRIFRGLAQVFAALGPTVLVVEDAHWADEQTLEFLDYLLAGPPPALSVVVTYRGEDAGPDVRLVTARPAAEVTRERIELAPLDVARTRELTQAILDADRITDELAAYLCERASGVPLAVQELLALLRQRGTLAWRRGRWARRTVAELDVPVRVRDSVLERVARLSDGARAVAEAAAVLMTAVPQAVLLDAARGGTADGLDEAVESGLIGERGGDFGFRHVLAAQAVSEEIPTARRRDLHGRAADAVRHLDRVPLGVLAHHLRESGRVAEWVDVAVRAAERATELRDDAEAFRLLDGVLRDADLEPVRRAELTVLLAKAAFETLRVPDLRTVFARALAADLPRRLRAELRLRLGLYLDSVGLDPDEKWVSVRESVEHLDQRAGLAAWGMLALGMPTEPTGLPVAERRGWVDRAIATLPNIEEPAQRQFVLGKASMARLLTGDPRWTDLRDRIRGGPAEIDSRRANAFYSLGIGAGFAGHHEVARDSLRTALEIGTEMDPTGGIAYRSRAGLLLVSYLRGEWDGLADAVPEVLDGLRDRTESMFAEAVAVCLDVAADNPPGIVDRLRAVAEVAVPGDAMLLAVIVDAWLRPAVAGGAAAEALADTAAYVDLWETRGMWAAGVRAVPSLVEALIADGRTDDARALTERYTDRLAGLDAPMAQCALTYARGLLAAADGGGSRAGAAYAAAAEGYERLPAPYEAARAREHAAGALRGVDAPAASAFLARAATAFERLGATRDLDRVARTARRRGIELAPRPAPRRGPRGYGGALSPREREVAELAASGLTNRDIASRLYVSPKTVEKHLASALRKLGLRTRAGLAARLAEGPGAATG</sequence>
<dbReference type="GO" id="GO:0003677">
    <property type="term" value="F:DNA binding"/>
    <property type="evidence" value="ECO:0007669"/>
    <property type="project" value="InterPro"/>
</dbReference>
<evidence type="ECO:0000313" key="4">
    <source>
        <dbReference type="EMBL" id="RMI39512.1"/>
    </source>
</evidence>
<evidence type="ECO:0000259" key="3">
    <source>
        <dbReference type="PROSITE" id="PS50043"/>
    </source>
</evidence>
<dbReference type="PRINTS" id="PR00038">
    <property type="entry name" value="HTHLUXR"/>
</dbReference>
<dbReference type="SUPFAM" id="SSF46894">
    <property type="entry name" value="C-terminal effector domain of the bipartite response regulators"/>
    <property type="match status" value="1"/>
</dbReference>
<dbReference type="GO" id="GO:0004016">
    <property type="term" value="F:adenylate cyclase activity"/>
    <property type="evidence" value="ECO:0007669"/>
    <property type="project" value="TreeGrafter"/>
</dbReference>
<dbReference type="EMBL" id="RFFG01000066">
    <property type="protein sequence ID" value="RMI39512.1"/>
    <property type="molecule type" value="Genomic_DNA"/>
</dbReference>
<dbReference type="RefSeq" id="WP_122197745.1">
    <property type="nucleotide sequence ID" value="NZ_JBHSKC010000011.1"/>
</dbReference>
<dbReference type="Gene3D" id="1.10.10.10">
    <property type="entry name" value="Winged helix-like DNA-binding domain superfamily/Winged helix DNA-binding domain"/>
    <property type="match status" value="1"/>
</dbReference>
<comment type="caution">
    <text evidence="4">The sequence shown here is derived from an EMBL/GenBank/DDBJ whole genome shotgun (WGS) entry which is preliminary data.</text>
</comment>
<evidence type="ECO:0000256" key="1">
    <source>
        <dbReference type="ARBA" id="ARBA00022741"/>
    </source>
</evidence>
<dbReference type="Pfam" id="PF13191">
    <property type="entry name" value="AAA_16"/>
    <property type="match status" value="1"/>
</dbReference>
<dbReference type="CDD" id="cd06170">
    <property type="entry name" value="LuxR_C_like"/>
    <property type="match status" value="1"/>
</dbReference>
<dbReference type="Proteomes" id="UP000282674">
    <property type="component" value="Unassembled WGS sequence"/>
</dbReference>
<keyword evidence="1" id="KW-0547">Nucleotide-binding</keyword>
<dbReference type="InterPro" id="IPR036388">
    <property type="entry name" value="WH-like_DNA-bd_sf"/>
</dbReference>
<dbReference type="PANTHER" id="PTHR16305:SF35">
    <property type="entry name" value="TRANSCRIPTIONAL ACTIVATOR DOMAIN"/>
    <property type="match status" value="1"/>
</dbReference>
<accession>A0A3M2LQB2</accession>
<evidence type="ECO:0000313" key="5">
    <source>
        <dbReference type="Proteomes" id="UP000282674"/>
    </source>
</evidence>
<dbReference type="PROSITE" id="PS50043">
    <property type="entry name" value="HTH_LUXR_2"/>
    <property type="match status" value="1"/>
</dbReference>
<dbReference type="InterPro" id="IPR027417">
    <property type="entry name" value="P-loop_NTPase"/>
</dbReference>
<reference evidence="4 5" key="1">
    <citation type="submission" date="2018-10" db="EMBL/GenBank/DDBJ databases">
        <title>Isolation from soil.</title>
        <authorList>
            <person name="Hu J."/>
        </authorList>
    </citation>
    <scope>NUCLEOTIDE SEQUENCE [LARGE SCALE GENOMIC DNA]</scope>
    <source>
        <strain evidence="4 5">NEAU-Ht49</strain>
    </source>
</reference>
<name>A0A3M2LQB2_9ACTN</name>
<protein>
    <submittedName>
        <fullName evidence="4">LuxR family transcriptional regulator</fullName>
    </submittedName>
</protein>
<dbReference type="GO" id="GO:0005524">
    <property type="term" value="F:ATP binding"/>
    <property type="evidence" value="ECO:0007669"/>
    <property type="project" value="UniProtKB-KW"/>
</dbReference>
<dbReference type="SUPFAM" id="SSF52540">
    <property type="entry name" value="P-loop containing nucleoside triphosphate hydrolases"/>
    <property type="match status" value="1"/>
</dbReference>
<dbReference type="GO" id="GO:0005737">
    <property type="term" value="C:cytoplasm"/>
    <property type="evidence" value="ECO:0007669"/>
    <property type="project" value="TreeGrafter"/>
</dbReference>
<dbReference type="Pfam" id="PF00196">
    <property type="entry name" value="GerE"/>
    <property type="match status" value="1"/>
</dbReference>
<evidence type="ECO:0000256" key="2">
    <source>
        <dbReference type="ARBA" id="ARBA00022840"/>
    </source>
</evidence>
<dbReference type="Gene3D" id="3.40.50.300">
    <property type="entry name" value="P-loop containing nucleotide triphosphate hydrolases"/>
    <property type="match status" value="1"/>
</dbReference>
<dbReference type="SMART" id="SM00421">
    <property type="entry name" value="HTH_LUXR"/>
    <property type="match status" value="1"/>
</dbReference>
<keyword evidence="2" id="KW-0067">ATP-binding</keyword>
<organism evidence="4 5">
    <name type="scientific">Actinomadura harenae</name>
    <dbReference type="NCBI Taxonomy" id="2483351"/>
    <lineage>
        <taxon>Bacteria</taxon>
        <taxon>Bacillati</taxon>
        <taxon>Actinomycetota</taxon>
        <taxon>Actinomycetes</taxon>
        <taxon>Streptosporangiales</taxon>
        <taxon>Thermomonosporaceae</taxon>
        <taxon>Actinomadura</taxon>
    </lineage>
</organism>
<dbReference type="OrthoDB" id="5476461at2"/>
<gene>
    <name evidence="4" type="ORF">EBO15_29575</name>
</gene>
<dbReference type="InterPro" id="IPR016032">
    <property type="entry name" value="Sig_transdc_resp-reg_C-effctor"/>
</dbReference>
<dbReference type="GO" id="GO:0006355">
    <property type="term" value="P:regulation of DNA-templated transcription"/>
    <property type="evidence" value="ECO:0007669"/>
    <property type="project" value="InterPro"/>
</dbReference>
<dbReference type="InterPro" id="IPR041664">
    <property type="entry name" value="AAA_16"/>
</dbReference>
<dbReference type="PROSITE" id="PS00622">
    <property type="entry name" value="HTH_LUXR_1"/>
    <property type="match status" value="1"/>
</dbReference>
<feature type="domain" description="HTH luxR-type" evidence="3">
    <location>
        <begin position="896"/>
        <end position="961"/>
    </location>
</feature>
<dbReference type="PANTHER" id="PTHR16305">
    <property type="entry name" value="TESTICULAR SOLUBLE ADENYLYL CYCLASE"/>
    <property type="match status" value="1"/>
</dbReference>